<evidence type="ECO:0000256" key="4">
    <source>
        <dbReference type="ARBA" id="ARBA00023163"/>
    </source>
</evidence>
<dbReference type="Gene3D" id="1.10.10.10">
    <property type="entry name" value="Winged helix-like DNA-binding domain superfamily/Winged helix DNA-binding domain"/>
    <property type="match status" value="1"/>
</dbReference>
<dbReference type="RefSeq" id="WP_153548598.1">
    <property type="nucleotide sequence ID" value="NZ_WIXK01000007.1"/>
</dbReference>
<dbReference type="InterPro" id="IPR036388">
    <property type="entry name" value="WH-like_DNA-bd_sf"/>
</dbReference>
<dbReference type="InterPro" id="IPR050313">
    <property type="entry name" value="Carb_Metab_HTH_regulators"/>
</dbReference>
<evidence type="ECO:0000256" key="2">
    <source>
        <dbReference type="ARBA" id="ARBA00023015"/>
    </source>
</evidence>
<proteinExistence type="predicted"/>
<dbReference type="PROSITE" id="PS51000">
    <property type="entry name" value="HTH_DEOR_2"/>
    <property type="match status" value="1"/>
</dbReference>
<dbReference type="InterPro" id="IPR018356">
    <property type="entry name" value="Tscrpt_reg_HTH_DeoR_CS"/>
</dbReference>
<keyword evidence="1" id="KW-0678">Repressor</keyword>
<dbReference type="SMART" id="SM01134">
    <property type="entry name" value="DeoRC"/>
    <property type="match status" value="1"/>
</dbReference>
<reference evidence="6 7" key="1">
    <citation type="submission" date="2019-10" db="EMBL/GenBank/DDBJ databases">
        <title>Epibacterium sp. nov., isolated from seawater.</title>
        <authorList>
            <person name="Zhang X."/>
            <person name="Li N."/>
        </authorList>
    </citation>
    <scope>NUCLEOTIDE SEQUENCE [LARGE SCALE GENOMIC DNA]</scope>
    <source>
        <strain evidence="6 7">SM1969</strain>
    </source>
</reference>
<dbReference type="SUPFAM" id="SSF46785">
    <property type="entry name" value="Winged helix' DNA-binding domain"/>
    <property type="match status" value="1"/>
</dbReference>
<dbReference type="InterPro" id="IPR036390">
    <property type="entry name" value="WH_DNA-bd_sf"/>
</dbReference>
<dbReference type="GO" id="GO:0003700">
    <property type="term" value="F:DNA-binding transcription factor activity"/>
    <property type="evidence" value="ECO:0007669"/>
    <property type="project" value="InterPro"/>
</dbReference>
<gene>
    <name evidence="6" type="ORF">GG681_13760</name>
</gene>
<comment type="caution">
    <text evidence="6">The sequence shown here is derived from an EMBL/GenBank/DDBJ whole genome shotgun (WGS) entry which is preliminary data.</text>
</comment>
<dbReference type="Proteomes" id="UP000436694">
    <property type="component" value="Unassembled WGS sequence"/>
</dbReference>
<dbReference type="Pfam" id="PF08220">
    <property type="entry name" value="HTH_DeoR"/>
    <property type="match status" value="1"/>
</dbReference>
<evidence type="ECO:0000313" key="6">
    <source>
        <dbReference type="EMBL" id="MQY43707.1"/>
    </source>
</evidence>
<dbReference type="InterPro" id="IPR014036">
    <property type="entry name" value="DeoR-like_C"/>
</dbReference>
<keyword evidence="2" id="KW-0805">Transcription regulation</keyword>
<sequence>MKVSAAKNTPEDWGTERQAQVAEIVRAKGHAKVEELARLFGVSAQTIRKDVNAMCERGLLRRVHGGVELSPTSADHYALRRILNITPKRAIGQAAAQLIPDESALAVSIGTTPEMVVAQLGQHAGLRIFSNNMHVAMTAHGFATASVTIPGGTLRPSEADIVGPSAVNFFDAYRFDIGVFGVAAVDDDGGLLDLCEEDVRSRDAISRNADLRILVLDVSKFQRRAHARGGHICDVDHVVCDQRPPEPMCQMLAEANVALTICEEAPV</sequence>
<evidence type="ECO:0000256" key="3">
    <source>
        <dbReference type="ARBA" id="ARBA00023125"/>
    </source>
</evidence>
<evidence type="ECO:0000259" key="5">
    <source>
        <dbReference type="PROSITE" id="PS51000"/>
    </source>
</evidence>
<dbReference type="InterPro" id="IPR037171">
    <property type="entry name" value="NagB/RpiA_transferase-like"/>
</dbReference>
<dbReference type="SMART" id="SM00420">
    <property type="entry name" value="HTH_DEOR"/>
    <property type="match status" value="1"/>
</dbReference>
<dbReference type="PRINTS" id="PR00037">
    <property type="entry name" value="HTHLACR"/>
</dbReference>
<dbReference type="EMBL" id="WIXK01000007">
    <property type="protein sequence ID" value="MQY43707.1"/>
    <property type="molecule type" value="Genomic_DNA"/>
</dbReference>
<feature type="domain" description="HTH deoR-type" evidence="5">
    <location>
        <begin position="14"/>
        <end position="69"/>
    </location>
</feature>
<keyword evidence="4" id="KW-0804">Transcription</keyword>
<dbReference type="SUPFAM" id="SSF100950">
    <property type="entry name" value="NagB/RpiA/CoA transferase-like"/>
    <property type="match status" value="1"/>
</dbReference>
<dbReference type="Gene3D" id="3.30.750.70">
    <property type="entry name" value="4-hydroxybutyrate coenzyme like domains"/>
    <property type="match status" value="1"/>
</dbReference>
<accession>A0A844AV33</accession>
<dbReference type="PANTHER" id="PTHR30363">
    <property type="entry name" value="HTH-TYPE TRANSCRIPTIONAL REGULATOR SRLR-RELATED"/>
    <property type="match status" value="1"/>
</dbReference>
<organism evidence="6 7">
    <name type="scientific">Tritonibacter aquimaris</name>
    <dbReference type="NCBI Taxonomy" id="2663379"/>
    <lineage>
        <taxon>Bacteria</taxon>
        <taxon>Pseudomonadati</taxon>
        <taxon>Pseudomonadota</taxon>
        <taxon>Alphaproteobacteria</taxon>
        <taxon>Rhodobacterales</taxon>
        <taxon>Paracoccaceae</taxon>
        <taxon>Tritonibacter</taxon>
    </lineage>
</organism>
<keyword evidence="7" id="KW-1185">Reference proteome</keyword>
<dbReference type="PANTHER" id="PTHR30363:SF4">
    <property type="entry name" value="GLYCEROL-3-PHOSPHATE REGULON REPRESSOR"/>
    <property type="match status" value="1"/>
</dbReference>
<name>A0A844AV33_9RHOB</name>
<evidence type="ECO:0000256" key="1">
    <source>
        <dbReference type="ARBA" id="ARBA00022491"/>
    </source>
</evidence>
<dbReference type="GO" id="GO:0003677">
    <property type="term" value="F:DNA binding"/>
    <property type="evidence" value="ECO:0007669"/>
    <property type="project" value="UniProtKB-KW"/>
</dbReference>
<evidence type="ECO:0000313" key="7">
    <source>
        <dbReference type="Proteomes" id="UP000436694"/>
    </source>
</evidence>
<protein>
    <submittedName>
        <fullName evidence="6">DeoR family transcriptional regulator</fullName>
    </submittedName>
</protein>
<keyword evidence="3" id="KW-0238">DNA-binding</keyword>
<dbReference type="InterPro" id="IPR001034">
    <property type="entry name" value="DeoR_HTH"/>
</dbReference>
<dbReference type="AlphaFoldDB" id="A0A844AV33"/>
<dbReference type="PROSITE" id="PS00894">
    <property type="entry name" value="HTH_DEOR_1"/>
    <property type="match status" value="1"/>
</dbReference>
<dbReference type="Pfam" id="PF00455">
    <property type="entry name" value="DeoRC"/>
    <property type="match status" value="1"/>
</dbReference>